<accession>A0A917DAI8</accession>
<dbReference type="Proteomes" id="UP000613160">
    <property type="component" value="Unassembled WGS sequence"/>
</dbReference>
<evidence type="ECO:0000256" key="1">
    <source>
        <dbReference type="SAM" id="Coils"/>
    </source>
</evidence>
<keyword evidence="3" id="KW-1185">Reference proteome</keyword>
<name>A0A917DAI8_9HYPH</name>
<evidence type="ECO:0000313" key="2">
    <source>
        <dbReference type="EMBL" id="GGD18295.1"/>
    </source>
</evidence>
<comment type="caution">
    <text evidence="2">The sequence shown here is derived from an EMBL/GenBank/DDBJ whole genome shotgun (WGS) entry which is preliminary data.</text>
</comment>
<reference evidence="2" key="2">
    <citation type="submission" date="2020-09" db="EMBL/GenBank/DDBJ databases">
        <authorList>
            <person name="Sun Q."/>
            <person name="Zhou Y."/>
        </authorList>
    </citation>
    <scope>NUCLEOTIDE SEQUENCE</scope>
    <source>
        <strain evidence="2">CGMCC 1.15493</strain>
    </source>
</reference>
<sequence>MQEAETPSPGNNHTLAYLRRLEQRHEQLLQILVRQQELIARLDRNIGEGFSSLERELREGLSRTDRDLREVKSDLVIAENNILKRIGEHYETSRRLNEHEDRLVTLEAERFGPAP</sequence>
<reference evidence="2" key="1">
    <citation type="journal article" date="2014" name="Int. J. Syst. Evol. Microbiol.">
        <title>Complete genome sequence of Corynebacterium casei LMG S-19264T (=DSM 44701T), isolated from a smear-ripened cheese.</title>
        <authorList>
            <consortium name="US DOE Joint Genome Institute (JGI-PGF)"/>
            <person name="Walter F."/>
            <person name="Albersmeier A."/>
            <person name="Kalinowski J."/>
            <person name="Ruckert C."/>
        </authorList>
    </citation>
    <scope>NUCLEOTIDE SEQUENCE</scope>
    <source>
        <strain evidence="2">CGMCC 1.15493</strain>
    </source>
</reference>
<dbReference type="AlphaFoldDB" id="A0A917DAI8"/>
<dbReference type="RefSeq" id="WP_188850594.1">
    <property type="nucleotide sequence ID" value="NZ_BMJJ01000004.1"/>
</dbReference>
<proteinExistence type="predicted"/>
<evidence type="ECO:0000313" key="3">
    <source>
        <dbReference type="Proteomes" id="UP000613160"/>
    </source>
</evidence>
<gene>
    <name evidence="2" type="ORF">GCM10011335_21460</name>
</gene>
<protein>
    <submittedName>
        <fullName evidence="2">Uncharacterized protein</fullName>
    </submittedName>
</protein>
<dbReference type="EMBL" id="BMJJ01000004">
    <property type="protein sequence ID" value="GGD18295.1"/>
    <property type="molecule type" value="Genomic_DNA"/>
</dbReference>
<feature type="coiled-coil region" evidence="1">
    <location>
        <begin position="18"/>
        <end position="109"/>
    </location>
</feature>
<organism evidence="2 3">
    <name type="scientific">Aureimonas glaciei</name>
    <dbReference type="NCBI Taxonomy" id="1776957"/>
    <lineage>
        <taxon>Bacteria</taxon>
        <taxon>Pseudomonadati</taxon>
        <taxon>Pseudomonadota</taxon>
        <taxon>Alphaproteobacteria</taxon>
        <taxon>Hyphomicrobiales</taxon>
        <taxon>Aurantimonadaceae</taxon>
        <taxon>Aureimonas</taxon>
    </lineage>
</organism>
<keyword evidence="1" id="KW-0175">Coiled coil</keyword>